<sequence>MSAAHSFDLLYAPLLLLLPLALLPWFNGRADTLTFSHNAFLPHDNKARWLDRAWRTLASAAIAVLILGLAGPGKSSQQVERIGRGAEISILLDRSASMDANIRRKLPEAWEAARPSESKSEVVRGALLDLLKQRPDNRYALTLFNVVATRVSPFTDDVKLIESGLQASAIGRGPSETNMGLALLTAIDSFEGRPYTGSRAIVLVSDGGAKLDEAVQAKISRGLKQYRVSLYFVYIQSSPNSPDLERLGLQTDSTVEEVGLHLFFKGLGVDYHVYQANDPESMANAVAQIDAQQNLPLTYLESIPRIDYRQSCFIVALIGCLLISAIGATRMEHWT</sequence>
<dbReference type="InterPro" id="IPR036465">
    <property type="entry name" value="vWFA_dom_sf"/>
</dbReference>
<feature type="transmembrane region" description="Helical" evidence="1">
    <location>
        <begin position="54"/>
        <end position="71"/>
    </location>
</feature>
<keyword evidence="1" id="KW-0472">Membrane</keyword>
<feature type="domain" description="VWFA" evidence="2">
    <location>
        <begin position="87"/>
        <end position="289"/>
    </location>
</feature>
<dbReference type="PANTHER" id="PTHR37947">
    <property type="entry name" value="BLL2462 PROTEIN"/>
    <property type="match status" value="1"/>
</dbReference>
<accession>A0A2Z2NG21</accession>
<dbReference type="EMBL" id="CP018632">
    <property type="protein sequence ID" value="ASJ70206.1"/>
    <property type="molecule type" value="Genomic_DNA"/>
</dbReference>
<keyword evidence="1" id="KW-0812">Transmembrane</keyword>
<organism evidence="3 4">
    <name type="scientific">Granulosicoccus antarcticus IMCC3135</name>
    <dbReference type="NCBI Taxonomy" id="1192854"/>
    <lineage>
        <taxon>Bacteria</taxon>
        <taxon>Pseudomonadati</taxon>
        <taxon>Pseudomonadota</taxon>
        <taxon>Gammaproteobacteria</taxon>
        <taxon>Chromatiales</taxon>
        <taxon>Granulosicoccaceae</taxon>
        <taxon>Granulosicoccus</taxon>
    </lineage>
</organism>
<dbReference type="Gene3D" id="3.40.50.410">
    <property type="entry name" value="von Willebrand factor, type A domain"/>
    <property type="match status" value="1"/>
</dbReference>
<gene>
    <name evidence="3" type="ORF">IMCC3135_00400</name>
</gene>
<dbReference type="SUPFAM" id="SSF53300">
    <property type="entry name" value="vWA-like"/>
    <property type="match status" value="1"/>
</dbReference>
<protein>
    <recommendedName>
        <fullName evidence="2">VWFA domain-containing protein</fullName>
    </recommendedName>
</protein>
<dbReference type="CDD" id="cd00198">
    <property type="entry name" value="vWFA"/>
    <property type="match status" value="1"/>
</dbReference>
<dbReference type="RefSeq" id="WP_088915769.1">
    <property type="nucleotide sequence ID" value="NZ_CP018632.1"/>
</dbReference>
<dbReference type="Pfam" id="PF13519">
    <property type="entry name" value="VWA_2"/>
    <property type="match status" value="1"/>
</dbReference>
<evidence type="ECO:0000256" key="1">
    <source>
        <dbReference type="SAM" id="Phobius"/>
    </source>
</evidence>
<dbReference type="PROSITE" id="PS50234">
    <property type="entry name" value="VWFA"/>
    <property type="match status" value="1"/>
</dbReference>
<evidence type="ECO:0000313" key="3">
    <source>
        <dbReference type="EMBL" id="ASJ70206.1"/>
    </source>
</evidence>
<dbReference type="KEGG" id="gai:IMCC3135_00400"/>
<evidence type="ECO:0000259" key="2">
    <source>
        <dbReference type="PROSITE" id="PS50234"/>
    </source>
</evidence>
<dbReference type="PANTHER" id="PTHR37947:SF1">
    <property type="entry name" value="BLL2462 PROTEIN"/>
    <property type="match status" value="1"/>
</dbReference>
<dbReference type="AlphaFoldDB" id="A0A2Z2NG21"/>
<keyword evidence="4" id="KW-1185">Reference proteome</keyword>
<dbReference type="SMART" id="SM00327">
    <property type="entry name" value="VWA"/>
    <property type="match status" value="1"/>
</dbReference>
<dbReference type="InterPro" id="IPR002035">
    <property type="entry name" value="VWF_A"/>
</dbReference>
<keyword evidence="1" id="KW-1133">Transmembrane helix</keyword>
<evidence type="ECO:0000313" key="4">
    <source>
        <dbReference type="Proteomes" id="UP000250079"/>
    </source>
</evidence>
<dbReference type="Proteomes" id="UP000250079">
    <property type="component" value="Chromosome"/>
</dbReference>
<name>A0A2Z2NG21_9GAMM</name>
<dbReference type="OrthoDB" id="6206554at2"/>
<feature type="transmembrane region" description="Helical" evidence="1">
    <location>
        <begin position="312"/>
        <end position="331"/>
    </location>
</feature>
<reference evidence="3 4" key="1">
    <citation type="submission" date="2016-12" db="EMBL/GenBank/DDBJ databases">
        <authorList>
            <person name="Song W.-J."/>
            <person name="Kurnit D.M."/>
        </authorList>
    </citation>
    <scope>NUCLEOTIDE SEQUENCE [LARGE SCALE GENOMIC DNA]</scope>
    <source>
        <strain evidence="3 4">IMCC3135</strain>
    </source>
</reference>
<proteinExistence type="predicted"/>